<feature type="binding site" evidence="6">
    <location>
        <begin position="250"/>
        <end position="254"/>
    </location>
    <ligand>
        <name>FAD</name>
        <dbReference type="ChEBI" id="CHEBI:57692"/>
    </ligand>
</feature>
<feature type="site" description="Electron transfer via tryptophanyl radical" evidence="7">
    <location>
        <position position="374"/>
    </location>
</feature>
<dbReference type="GO" id="GO:0071949">
    <property type="term" value="F:FAD binding"/>
    <property type="evidence" value="ECO:0007669"/>
    <property type="project" value="TreeGrafter"/>
</dbReference>
<dbReference type="InterPro" id="IPR014729">
    <property type="entry name" value="Rossmann-like_a/b/a_fold"/>
</dbReference>
<feature type="binding site" evidence="6">
    <location>
        <begin position="387"/>
        <end position="389"/>
    </location>
    <ligand>
        <name>FAD</name>
        <dbReference type="ChEBI" id="CHEBI:57692"/>
    </ligand>
</feature>
<gene>
    <name evidence="10" type="ORF">AO498_02455</name>
</gene>
<proteinExistence type="inferred from homology"/>
<comment type="function">
    <text evidence="8">May have a photoreceptor function.</text>
</comment>
<evidence type="ECO:0000256" key="1">
    <source>
        <dbReference type="ARBA" id="ARBA00005862"/>
    </source>
</evidence>
<comment type="cofactor">
    <cofactor evidence="8">
        <name>(6R)-5,10-methylene-5,6,7,8-tetrahydrofolate</name>
        <dbReference type="ChEBI" id="CHEBI:15636"/>
    </cofactor>
    <text evidence="8">Binds 1 5,10-methenyltetrahydrofolate (MTHF) per subunit.</text>
</comment>
<keyword evidence="4 6" id="KW-0274">FAD</keyword>
<dbReference type="PROSITE" id="PS51645">
    <property type="entry name" value="PHR_CRY_ALPHA_BETA"/>
    <property type="match status" value="1"/>
</dbReference>
<name>A0A142EJD8_9BACT</name>
<evidence type="ECO:0000256" key="5">
    <source>
        <dbReference type="ARBA" id="ARBA00022991"/>
    </source>
</evidence>
<dbReference type="Gene3D" id="3.40.50.620">
    <property type="entry name" value="HUPs"/>
    <property type="match status" value="1"/>
</dbReference>
<dbReference type="InterPro" id="IPR006050">
    <property type="entry name" value="DNA_photolyase_N"/>
</dbReference>
<feature type="domain" description="Photolyase/cryptochrome alpha/beta" evidence="9">
    <location>
        <begin position="4"/>
        <end position="138"/>
    </location>
</feature>
<evidence type="ECO:0000313" key="10">
    <source>
        <dbReference type="EMBL" id="AMQ55243.1"/>
    </source>
</evidence>
<dbReference type="PANTHER" id="PTHR11455:SF22">
    <property type="entry name" value="CRYPTOCHROME DASH"/>
    <property type="match status" value="1"/>
</dbReference>
<dbReference type="STRING" id="1727163.AO498_02455"/>
<keyword evidence="3 6" id="KW-0285">Flavoprotein</keyword>
<evidence type="ECO:0000313" key="11">
    <source>
        <dbReference type="Proteomes" id="UP000073816"/>
    </source>
</evidence>
<protein>
    <recommendedName>
        <fullName evidence="2 8">Cryptochrome DASH</fullName>
    </recommendedName>
</protein>
<dbReference type="InterPro" id="IPR005101">
    <property type="entry name" value="Cryptochr/Photolyase_FAD-bd"/>
</dbReference>
<feature type="binding site" evidence="6">
    <location>
        <begin position="290"/>
        <end position="297"/>
    </location>
    <ligand>
        <name>FAD</name>
        <dbReference type="ChEBI" id="CHEBI:57692"/>
    </ligand>
</feature>
<dbReference type="InterPro" id="IPR014133">
    <property type="entry name" value="Cry_DASH"/>
</dbReference>
<organism evidence="10 11">
    <name type="scientific">Algoriphagus sanaruensis</name>
    <dbReference type="NCBI Taxonomy" id="1727163"/>
    <lineage>
        <taxon>Bacteria</taxon>
        <taxon>Pseudomonadati</taxon>
        <taxon>Bacteroidota</taxon>
        <taxon>Cytophagia</taxon>
        <taxon>Cytophagales</taxon>
        <taxon>Cyclobacteriaceae</taxon>
        <taxon>Algoriphagus</taxon>
    </lineage>
</organism>
<evidence type="ECO:0000256" key="2">
    <source>
        <dbReference type="ARBA" id="ARBA00017881"/>
    </source>
</evidence>
<dbReference type="RefSeq" id="WP_067543308.1">
    <property type="nucleotide sequence ID" value="NZ_CP012836.1"/>
</dbReference>
<keyword evidence="11" id="KW-1185">Reference proteome</keyword>
<dbReference type="EMBL" id="CP012836">
    <property type="protein sequence ID" value="AMQ55243.1"/>
    <property type="molecule type" value="Genomic_DNA"/>
</dbReference>
<evidence type="ECO:0000256" key="6">
    <source>
        <dbReference type="PIRSR" id="PIRSR602081-1"/>
    </source>
</evidence>
<dbReference type="Gene3D" id="1.10.579.10">
    <property type="entry name" value="DNA Cyclobutane Dipyrimidine Photolyase, subunit A, domain 3"/>
    <property type="match status" value="1"/>
</dbReference>
<reference evidence="10 11" key="2">
    <citation type="journal article" date="2016" name="Genome Announc.">
        <title>Complete Genome Sequence of Algoriphagus sp. Strain M8-2, Isolated from a Brackish Lake.</title>
        <authorList>
            <person name="Muraguchi Y."/>
            <person name="Kushimoto K."/>
            <person name="Ohtsubo Y."/>
            <person name="Suzuki T."/>
            <person name="Dohra H."/>
            <person name="Kimbara K."/>
            <person name="Shintani M."/>
        </authorList>
    </citation>
    <scope>NUCLEOTIDE SEQUENCE [LARGE SCALE GENOMIC DNA]</scope>
    <source>
        <strain evidence="10 11">M8-2</strain>
    </source>
</reference>
<feature type="site" description="Electron transfer via tryptophanyl radical" evidence="7">
    <location>
        <position position="397"/>
    </location>
</feature>
<dbReference type="GO" id="GO:0003684">
    <property type="term" value="F:damaged DNA binding"/>
    <property type="evidence" value="ECO:0007669"/>
    <property type="project" value="TreeGrafter"/>
</dbReference>
<dbReference type="SUPFAM" id="SSF52425">
    <property type="entry name" value="Cryptochrome/photolyase, N-terminal domain"/>
    <property type="match status" value="1"/>
</dbReference>
<accession>A0A142EJD8</accession>
<dbReference type="SUPFAM" id="SSF48173">
    <property type="entry name" value="Cryptochrome/photolyase FAD-binding domain"/>
    <property type="match status" value="1"/>
</dbReference>
<sequence length="480" mass="56271">MKFNRILVWFRNDLRIRDNETLSRAIQSGIQVIPVYCFDPRMYANTSLGFPKTGAIRAKFILESITDLRTSLQKIGGDIIILQGKPEVEIPRLAEQVMADAIFFSKEITSEERSVDKSLEKTAFSMGIACESFWQSTLYHLDDFPFPIKQTPEVFTQFRKEVEKQSKIRATFSEIKEIKFPQSELKSLLGEVPKLSHLGLEEPKSDVQSWLEMKGGESSALGRLRSYFWEKDLLKVYKETRNGMIGMDYSSKFSPWLALGCISPRTIYEEVKKYERERKKNDSTYWLIFELIWRDYFRFIAKKHGDKIFDIEGIKHQKDSWRRDKAQFERWVEGMTGVPFVDANMRELKETGFMSNRGRQNVASFLVNDLGIDWTWGATYFESQLIDYDVCSNWGNWMYVGGVGNDPRENRYFNILRQANNYDKKGEFVRLWIPELEEIKGFDIHQPWELSTSQLRALKIQLGHTYPQPIIKIPKLEKSY</sequence>
<comment type="cofactor">
    <cofactor evidence="6 8">
        <name>FAD</name>
        <dbReference type="ChEBI" id="CHEBI:57692"/>
    </cofactor>
    <text evidence="6 8">Binds 1 FAD per subunit.</text>
</comment>
<dbReference type="GO" id="GO:0003904">
    <property type="term" value="F:deoxyribodipyrimidine photo-lyase activity"/>
    <property type="evidence" value="ECO:0007669"/>
    <property type="project" value="TreeGrafter"/>
</dbReference>
<dbReference type="InterPro" id="IPR036155">
    <property type="entry name" value="Crypto/Photolyase_N_sf"/>
</dbReference>
<dbReference type="AlphaFoldDB" id="A0A142EJD8"/>
<dbReference type="Gene3D" id="1.25.40.80">
    <property type="match status" value="1"/>
</dbReference>
<dbReference type="Proteomes" id="UP000073816">
    <property type="component" value="Chromosome"/>
</dbReference>
<feature type="site" description="Electron transfer via tryptophanyl radical" evidence="7">
    <location>
        <position position="321"/>
    </location>
</feature>
<evidence type="ECO:0000256" key="4">
    <source>
        <dbReference type="ARBA" id="ARBA00022827"/>
    </source>
</evidence>
<evidence type="ECO:0000256" key="8">
    <source>
        <dbReference type="RuleBase" id="RU367151"/>
    </source>
</evidence>
<dbReference type="Pfam" id="PF03441">
    <property type="entry name" value="FAD_binding_7"/>
    <property type="match status" value="1"/>
</dbReference>
<dbReference type="KEGG" id="alm:AO498_02455"/>
<feature type="binding site" evidence="6">
    <location>
        <position position="237"/>
    </location>
    <ligand>
        <name>FAD</name>
        <dbReference type="ChEBI" id="CHEBI:57692"/>
    </ligand>
</feature>
<evidence type="ECO:0000259" key="9">
    <source>
        <dbReference type="PROSITE" id="PS51645"/>
    </source>
</evidence>
<dbReference type="InterPro" id="IPR002081">
    <property type="entry name" value="Cryptochrome/DNA_photolyase_1"/>
</dbReference>
<dbReference type="InterPro" id="IPR036134">
    <property type="entry name" value="Crypto/Photolyase_FAD-like_sf"/>
</dbReference>
<dbReference type="PANTHER" id="PTHR11455">
    <property type="entry name" value="CRYPTOCHROME"/>
    <property type="match status" value="1"/>
</dbReference>
<evidence type="ECO:0000256" key="3">
    <source>
        <dbReference type="ARBA" id="ARBA00022630"/>
    </source>
</evidence>
<dbReference type="PATRIC" id="fig|1727163.4.peg.514"/>
<dbReference type="GO" id="GO:0000719">
    <property type="term" value="P:photoreactive repair"/>
    <property type="evidence" value="ECO:0007669"/>
    <property type="project" value="TreeGrafter"/>
</dbReference>
<evidence type="ECO:0000256" key="7">
    <source>
        <dbReference type="PIRSR" id="PIRSR602081-2"/>
    </source>
</evidence>
<reference evidence="11" key="1">
    <citation type="submission" date="2015-09" db="EMBL/GenBank/DDBJ databases">
        <title>Complete sequence of Algoriphagus sp. M8-2.</title>
        <authorList>
            <person name="Shintani M."/>
        </authorList>
    </citation>
    <scope>NUCLEOTIDE SEQUENCE [LARGE SCALE GENOMIC DNA]</scope>
    <source>
        <strain evidence="11">M8-2</strain>
    </source>
</reference>
<dbReference type="OrthoDB" id="9772484at2"/>
<dbReference type="NCBIfam" id="TIGR02765">
    <property type="entry name" value="crypto_DASH"/>
    <property type="match status" value="1"/>
</dbReference>
<keyword evidence="5 8" id="KW-0157">Chromophore</keyword>
<comment type="similarity">
    <text evidence="1 8">Belongs to the DNA photolyase class-1 family.</text>
</comment>
<dbReference type="PRINTS" id="PR00147">
    <property type="entry name" value="DNAPHOTLYASE"/>
</dbReference>
<dbReference type="Pfam" id="PF00875">
    <property type="entry name" value="DNA_photolyase"/>
    <property type="match status" value="1"/>
</dbReference>